<accession>A0A5C5WL35</accession>
<dbReference type="PANTHER" id="PTHR43340">
    <property type="entry name" value="HYPOXANTHINE-GUANINE PHOSPHORIBOSYLTRANSFERASE"/>
    <property type="match status" value="1"/>
</dbReference>
<dbReference type="EMBL" id="SJPI01000002">
    <property type="protein sequence ID" value="TWT50693.1"/>
    <property type="molecule type" value="Genomic_DNA"/>
</dbReference>
<keyword evidence="9 15" id="KW-0479">Metal-binding</keyword>
<evidence type="ECO:0000256" key="8">
    <source>
        <dbReference type="ARBA" id="ARBA00022679"/>
    </source>
</evidence>
<sequence length="201" mass="22150">MRTLLSEDELTTGVNQLAGEIDQYYGSDRPLTVIAIMTGSLVLFADLIRRLSMPQRVGVIRASSYRGGTSSGDLSVDAEMMIDVKGRDVLLVDDIFDTGKTLDRLSGMMLEFGATSVKTAVLLHKQREHVTKMRPDFVAFKIPDEFVVGYGLDYMDMHRNLPYLAILEPREILETAAHARGEMIAEEASDMIAGGESSDGE</sequence>
<dbReference type="InterPro" id="IPR029057">
    <property type="entry name" value="PRTase-like"/>
</dbReference>
<proteinExistence type="inferred from homology"/>
<dbReference type="InterPro" id="IPR000836">
    <property type="entry name" value="PRTase_dom"/>
</dbReference>
<evidence type="ECO:0000256" key="12">
    <source>
        <dbReference type="ARBA" id="ARBA00022842"/>
    </source>
</evidence>
<dbReference type="PANTHER" id="PTHR43340:SF1">
    <property type="entry name" value="HYPOXANTHINE PHOSPHORIBOSYLTRANSFERASE"/>
    <property type="match status" value="1"/>
</dbReference>
<dbReference type="Pfam" id="PF00156">
    <property type="entry name" value="Pribosyltran"/>
    <property type="match status" value="1"/>
</dbReference>
<reference evidence="17 18" key="1">
    <citation type="submission" date="2019-02" db="EMBL/GenBank/DDBJ databases">
        <title>Deep-cultivation of Planctomycetes and their phenomic and genomic characterization uncovers novel biology.</title>
        <authorList>
            <person name="Wiegand S."/>
            <person name="Jogler M."/>
            <person name="Boedeker C."/>
            <person name="Pinto D."/>
            <person name="Vollmers J."/>
            <person name="Rivas-Marin E."/>
            <person name="Kohn T."/>
            <person name="Peeters S.H."/>
            <person name="Heuer A."/>
            <person name="Rast P."/>
            <person name="Oberbeckmann S."/>
            <person name="Bunk B."/>
            <person name="Jeske O."/>
            <person name="Meyerdierks A."/>
            <person name="Storesund J.E."/>
            <person name="Kallscheuer N."/>
            <person name="Luecker S."/>
            <person name="Lage O.M."/>
            <person name="Pohl T."/>
            <person name="Merkel B.J."/>
            <person name="Hornburger P."/>
            <person name="Mueller R.-W."/>
            <person name="Bruemmer F."/>
            <person name="Labrenz M."/>
            <person name="Spormann A.M."/>
            <person name="Op Den Camp H."/>
            <person name="Overmann J."/>
            <person name="Amann R."/>
            <person name="Jetten M.S.M."/>
            <person name="Mascher T."/>
            <person name="Medema M.H."/>
            <person name="Devos D.P."/>
            <person name="Kaster A.-K."/>
            <person name="Ovreas L."/>
            <person name="Rohde M."/>
            <person name="Galperin M.Y."/>
            <person name="Jogler C."/>
        </authorList>
    </citation>
    <scope>NUCLEOTIDE SEQUENCE [LARGE SCALE GENOMIC DNA]</scope>
    <source>
        <strain evidence="17 18">Pla22</strain>
    </source>
</reference>
<evidence type="ECO:0000256" key="6">
    <source>
        <dbReference type="ARBA" id="ARBA00022490"/>
    </source>
</evidence>
<evidence type="ECO:0000256" key="10">
    <source>
        <dbReference type="ARBA" id="ARBA00022726"/>
    </source>
</evidence>
<evidence type="ECO:0000313" key="17">
    <source>
        <dbReference type="EMBL" id="TWT50693.1"/>
    </source>
</evidence>
<evidence type="ECO:0000259" key="16">
    <source>
        <dbReference type="Pfam" id="PF00156"/>
    </source>
</evidence>
<organism evidence="17 18">
    <name type="scientific">Rubripirellula amarantea</name>
    <dbReference type="NCBI Taxonomy" id="2527999"/>
    <lineage>
        <taxon>Bacteria</taxon>
        <taxon>Pseudomonadati</taxon>
        <taxon>Planctomycetota</taxon>
        <taxon>Planctomycetia</taxon>
        <taxon>Pirellulales</taxon>
        <taxon>Pirellulaceae</taxon>
        <taxon>Rubripirellula</taxon>
    </lineage>
</organism>
<keyword evidence="7 15" id="KW-0328">Glycosyltransferase</keyword>
<dbReference type="CDD" id="cd06223">
    <property type="entry name" value="PRTases_typeI"/>
    <property type="match status" value="1"/>
</dbReference>
<gene>
    <name evidence="17" type="primary">hpt</name>
    <name evidence="17" type="ORF">Pla22_34360</name>
</gene>
<dbReference type="GO" id="GO:0032264">
    <property type="term" value="P:IMP salvage"/>
    <property type="evidence" value="ECO:0007669"/>
    <property type="project" value="UniProtKB-UniPathway"/>
</dbReference>
<comment type="similarity">
    <text evidence="4 15">Belongs to the purine/pyrimidine phosphoribosyltransferase family.</text>
</comment>
<dbReference type="GO" id="GO:0000166">
    <property type="term" value="F:nucleotide binding"/>
    <property type="evidence" value="ECO:0007669"/>
    <property type="project" value="UniProtKB-KW"/>
</dbReference>
<evidence type="ECO:0000256" key="1">
    <source>
        <dbReference type="ARBA" id="ARBA00001946"/>
    </source>
</evidence>
<dbReference type="GO" id="GO:0032263">
    <property type="term" value="P:GMP salvage"/>
    <property type="evidence" value="ECO:0007669"/>
    <property type="project" value="TreeGrafter"/>
</dbReference>
<dbReference type="InterPro" id="IPR005904">
    <property type="entry name" value="Hxn_phspho_trans"/>
</dbReference>
<dbReference type="Proteomes" id="UP000316598">
    <property type="component" value="Unassembled WGS sequence"/>
</dbReference>
<dbReference type="Gene3D" id="3.40.50.2020">
    <property type="match status" value="1"/>
</dbReference>
<keyword evidence="10 15" id="KW-0660">Purine salvage</keyword>
<dbReference type="AlphaFoldDB" id="A0A5C5WL35"/>
<evidence type="ECO:0000256" key="4">
    <source>
        <dbReference type="ARBA" id="ARBA00008391"/>
    </source>
</evidence>
<dbReference type="SUPFAM" id="SSF53271">
    <property type="entry name" value="PRTase-like"/>
    <property type="match status" value="1"/>
</dbReference>
<comment type="catalytic activity">
    <reaction evidence="14">
        <text>IMP + diphosphate = hypoxanthine + 5-phospho-alpha-D-ribose 1-diphosphate</text>
        <dbReference type="Rhea" id="RHEA:17973"/>
        <dbReference type="ChEBI" id="CHEBI:17368"/>
        <dbReference type="ChEBI" id="CHEBI:33019"/>
        <dbReference type="ChEBI" id="CHEBI:58017"/>
        <dbReference type="ChEBI" id="CHEBI:58053"/>
        <dbReference type="EC" id="2.4.2.8"/>
    </reaction>
    <physiologicalReaction direction="right-to-left" evidence="14">
        <dbReference type="Rhea" id="RHEA:17975"/>
    </physiologicalReaction>
</comment>
<evidence type="ECO:0000256" key="11">
    <source>
        <dbReference type="ARBA" id="ARBA00022741"/>
    </source>
</evidence>
<evidence type="ECO:0000313" key="18">
    <source>
        <dbReference type="Proteomes" id="UP000316598"/>
    </source>
</evidence>
<dbReference type="GO" id="GO:0046100">
    <property type="term" value="P:hypoxanthine metabolic process"/>
    <property type="evidence" value="ECO:0007669"/>
    <property type="project" value="TreeGrafter"/>
</dbReference>
<evidence type="ECO:0000256" key="15">
    <source>
        <dbReference type="RuleBase" id="RU364099"/>
    </source>
</evidence>
<dbReference type="GO" id="GO:0006166">
    <property type="term" value="P:purine ribonucleoside salvage"/>
    <property type="evidence" value="ECO:0007669"/>
    <property type="project" value="UniProtKB-KW"/>
</dbReference>
<keyword evidence="8 15" id="KW-0808">Transferase</keyword>
<name>A0A5C5WL35_9BACT</name>
<keyword evidence="11 15" id="KW-0547">Nucleotide-binding</keyword>
<evidence type="ECO:0000256" key="9">
    <source>
        <dbReference type="ARBA" id="ARBA00022723"/>
    </source>
</evidence>
<comment type="subcellular location">
    <subcellularLocation>
        <location evidence="2 15">Cytoplasm</location>
    </subcellularLocation>
</comment>
<dbReference type="UniPathway" id="UPA00591">
    <property type="reaction ID" value="UER00648"/>
</dbReference>
<evidence type="ECO:0000256" key="7">
    <source>
        <dbReference type="ARBA" id="ARBA00022676"/>
    </source>
</evidence>
<keyword evidence="18" id="KW-1185">Reference proteome</keyword>
<comment type="cofactor">
    <cofactor evidence="1 15">
        <name>Mg(2+)</name>
        <dbReference type="ChEBI" id="CHEBI:18420"/>
    </cofactor>
</comment>
<dbReference type="GO" id="GO:0004422">
    <property type="term" value="F:hypoxanthine phosphoribosyltransferase activity"/>
    <property type="evidence" value="ECO:0007669"/>
    <property type="project" value="InterPro"/>
</dbReference>
<dbReference type="GO" id="GO:0052657">
    <property type="term" value="F:guanine phosphoribosyltransferase activity"/>
    <property type="evidence" value="ECO:0007669"/>
    <property type="project" value="RHEA"/>
</dbReference>
<dbReference type="OrthoDB" id="9802824at2"/>
<dbReference type="EC" id="2.4.2.8" evidence="5 15"/>
<dbReference type="GO" id="GO:0000287">
    <property type="term" value="F:magnesium ion binding"/>
    <property type="evidence" value="ECO:0007669"/>
    <property type="project" value="TreeGrafter"/>
</dbReference>
<keyword evidence="12 15" id="KW-0460">Magnesium</keyword>
<dbReference type="InterPro" id="IPR050408">
    <property type="entry name" value="HGPRT"/>
</dbReference>
<comment type="catalytic activity">
    <reaction evidence="13">
        <text>GMP + diphosphate = guanine + 5-phospho-alpha-D-ribose 1-diphosphate</text>
        <dbReference type="Rhea" id="RHEA:25424"/>
        <dbReference type="ChEBI" id="CHEBI:16235"/>
        <dbReference type="ChEBI" id="CHEBI:33019"/>
        <dbReference type="ChEBI" id="CHEBI:58017"/>
        <dbReference type="ChEBI" id="CHEBI:58115"/>
        <dbReference type="EC" id="2.4.2.8"/>
    </reaction>
    <physiologicalReaction direction="right-to-left" evidence="13">
        <dbReference type="Rhea" id="RHEA:25426"/>
    </physiologicalReaction>
</comment>
<dbReference type="GO" id="GO:0006178">
    <property type="term" value="P:guanine salvage"/>
    <property type="evidence" value="ECO:0007669"/>
    <property type="project" value="TreeGrafter"/>
</dbReference>
<evidence type="ECO:0000256" key="3">
    <source>
        <dbReference type="ARBA" id="ARBA00004669"/>
    </source>
</evidence>
<feature type="domain" description="Phosphoribosyltransferase" evidence="16">
    <location>
        <begin position="8"/>
        <end position="154"/>
    </location>
</feature>
<evidence type="ECO:0000256" key="2">
    <source>
        <dbReference type="ARBA" id="ARBA00004496"/>
    </source>
</evidence>
<evidence type="ECO:0000256" key="14">
    <source>
        <dbReference type="ARBA" id="ARBA00049402"/>
    </source>
</evidence>
<evidence type="ECO:0000256" key="13">
    <source>
        <dbReference type="ARBA" id="ARBA00048811"/>
    </source>
</evidence>
<dbReference type="RefSeq" id="WP_146515878.1">
    <property type="nucleotide sequence ID" value="NZ_SJPI01000002.1"/>
</dbReference>
<protein>
    <recommendedName>
        <fullName evidence="5 15">Hypoxanthine phosphoribosyltransferase</fullName>
        <ecNumber evidence="5 15">2.4.2.8</ecNumber>
    </recommendedName>
</protein>
<comment type="pathway">
    <text evidence="3 15">Purine metabolism; IMP biosynthesis via salvage pathway; IMP from hypoxanthine: step 1/1.</text>
</comment>
<keyword evidence="6 15" id="KW-0963">Cytoplasm</keyword>
<dbReference type="GO" id="GO:0005829">
    <property type="term" value="C:cytosol"/>
    <property type="evidence" value="ECO:0007669"/>
    <property type="project" value="TreeGrafter"/>
</dbReference>
<comment type="caution">
    <text evidence="17">The sequence shown here is derived from an EMBL/GenBank/DDBJ whole genome shotgun (WGS) entry which is preliminary data.</text>
</comment>
<evidence type="ECO:0000256" key="5">
    <source>
        <dbReference type="ARBA" id="ARBA00011895"/>
    </source>
</evidence>
<dbReference type="NCBIfam" id="TIGR01203">
    <property type="entry name" value="HGPRTase"/>
    <property type="match status" value="1"/>
</dbReference>